<dbReference type="AlphaFoldDB" id="A0A8J8PD86"/>
<keyword evidence="4" id="KW-1185">Reference proteome</keyword>
<feature type="domain" description="DUF4397" evidence="2">
    <location>
        <begin position="34"/>
        <end position="152"/>
    </location>
</feature>
<dbReference type="RefSeq" id="WP_142979889.1">
    <property type="nucleotide sequence ID" value="NZ_RKLU01000003.1"/>
</dbReference>
<organism evidence="3 4">
    <name type="scientific">Halonotius terrestris</name>
    <dbReference type="NCBI Taxonomy" id="2487750"/>
    <lineage>
        <taxon>Archaea</taxon>
        <taxon>Methanobacteriati</taxon>
        <taxon>Methanobacteriota</taxon>
        <taxon>Stenosarchaea group</taxon>
        <taxon>Halobacteria</taxon>
        <taxon>Halobacteriales</taxon>
        <taxon>Haloferacaceae</taxon>
        <taxon>Halonotius</taxon>
    </lineage>
</organism>
<reference evidence="3" key="1">
    <citation type="submission" date="2019-02" db="EMBL/GenBank/DDBJ databases">
        <title>Halonotius sp. a new haloarchaeum isolated from saline soil.</title>
        <authorList>
            <person name="Duran-Viseras A."/>
            <person name="Sanchez-Porro C."/>
            <person name="Ventosa A."/>
        </authorList>
    </citation>
    <scope>NUCLEOTIDE SEQUENCE</scope>
    <source>
        <strain evidence="3">F15B</strain>
    </source>
</reference>
<evidence type="ECO:0000259" key="2">
    <source>
        <dbReference type="Pfam" id="PF14344"/>
    </source>
</evidence>
<name>A0A8J8PD86_9EURY</name>
<sequence length="257" mass="25886">MSPNRRSVLQGIGVLSASAVLPAGTALADSGETAGLRVAHASPDAPAVDVYVDGAKAVADLEFGSVTDYLEVPTGDREIAVNVAGTETTVFGPVTVTLAAEDYSAVALGEVTSDDTTFTVSLLQDTNGANLDDEARIRAVHASPDAPAVDVTVNDGALTVFEDLAFGESSGYAVVPAAEYNIEIRPAGGGDPVFETTATLAAGSTYTAFAEGYLTPDDEPADESFSLLLSEDASAPPRGDGAGGPPQGVPGNGRGPN</sequence>
<dbReference type="InterPro" id="IPR006311">
    <property type="entry name" value="TAT_signal"/>
</dbReference>
<dbReference type="InterPro" id="IPR025510">
    <property type="entry name" value="DUF4397"/>
</dbReference>
<feature type="compositionally biased region" description="Gly residues" evidence="1">
    <location>
        <begin position="240"/>
        <end position="257"/>
    </location>
</feature>
<protein>
    <submittedName>
        <fullName evidence="3">DUF4397 domain-containing protein</fullName>
    </submittedName>
</protein>
<dbReference type="Proteomes" id="UP000705823">
    <property type="component" value="Unassembled WGS sequence"/>
</dbReference>
<dbReference type="PROSITE" id="PS51318">
    <property type="entry name" value="TAT"/>
    <property type="match status" value="1"/>
</dbReference>
<dbReference type="EMBL" id="RKLU01000003">
    <property type="protein sequence ID" value="TQQ81329.1"/>
    <property type="molecule type" value="Genomic_DNA"/>
</dbReference>
<gene>
    <name evidence="3" type="ORF">EGH24_09415</name>
</gene>
<proteinExistence type="predicted"/>
<evidence type="ECO:0000313" key="3">
    <source>
        <dbReference type="EMBL" id="TQQ81329.1"/>
    </source>
</evidence>
<evidence type="ECO:0000256" key="1">
    <source>
        <dbReference type="SAM" id="MobiDB-lite"/>
    </source>
</evidence>
<evidence type="ECO:0000313" key="4">
    <source>
        <dbReference type="Proteomes" id="UP000705823"/>
    </source>
</evidence>
<feature type="region of interest" description="Disordered" evidence="1">
    <location>
        <begin position="215"/>
        <end position="257"/>
    </location>
</feature>
<accession>A0A8J8PD86</accession>
<dbReference type="Pfam" id="PF14344">
    <property type="entry name" value="DUF4397"/>
    <property type="match status" value="1"/>
</dbReference>
<comment type="caution">
    <text evidence="3">The sequence shown here is derived from an EMBL/GenBank/DDBJ whole genome shotgun (WGS) entry which is preliminary data.</text>
</comment>
<dbReference type="OrthoDB" id="187327at2157"/>